<dbReference type="AlphaFoldDB" id="A0AAP0EKM8"/>
<evidence type="ECO:0000256" key="2">
    <source>
        <dbReference type="SAM" id="MobiDB-lite"/>
    </source>
</evidence>
<accession>A0AAP0EKM8</accession>
<dbReference type="EMBL" id="JBBNAE010000010">
    <property type="protein sequence ID" value="KAK9091283.1"/>
    <property type="molecule type" value="Genomic_DNA"/>
</dbReference>
<evidence type="ECO:0000313" key="3">
    <source>
        <dbReference type="EMBL" id="KAK9091283.1"/>
    </source>
</evidence>
<dbReference type="Proteomes" id="UP001417504">
    <property type="component" value="Unassembled WGS sequence"/>
</dbReference>
<protein>
    <recommendedName>
        <fullName evidence="5">IST1-like protein</fullName>
    </recommendedName>
</protein>
<gene>
    <name evidence="3" type="ORF">Sjap_024460</name>
</gene>
<dbReference type="Gene3D" id="1.20.1260.60">
    <property type="entry name" value="Vacuolar protein sorting-associated protein Ist1"/>
    <property type="match status" value="1"/>
</dbReference>
<feature type="region of interest" description="Disordered" evidence="2">
    <location>
        <begin position="260"/>
        <end position="284"/>
    </location>
</feature>
<dbReference type="PANTHER" id="PTHR12161:SF81">
    <property type="entry name" value="OS01G0687700 PROTEIN"/>
    <property type="match status" value="1"/>
</dbReference>
<organism evidence="3 4">
    <name type="scientific">Stephania japonica</name>
    <dbReference type="NCBI Taxonomy" id="461633"/>
    <lineage>
        <taxon>Eukaryota</taxon>
        <taxon>Viridiplantae</taxon>
        <taxon>Streptophyta</taxon>
        <taxon>Embryophyta</taxon>
        <taxon>Tracheophyta</taxon>
        <taxon>Spermatophyta</taxon>
        <taxon>Magnoliopsida</taxon>
        <taxon>Ranunculales</taxon>
        <taxon>Menispermaceae</taxon>
        <taxon>Menispermoideae</taxon>
        <taxon>Cissampelideae</taxon>
        <taxon>Stephania</taxon>
    </lineage>
</organism>
<comment type="caution">
    <text evidence="3">The sequence shown here is derived from an EMBL/GenBank/DDBJ whole genome shotgun (WGS) entry which is preliminary data.</text>
</comment>
<feature type="compositionally biased region" description="Polar residues" evidence="2">
    <location>
        <begin position="269"/>
        <end position="284"/>
    </location>
</feature>
<evidence type="ECO:0000313" key="4">
    <source>
        <dbReference type="Proteomes" id="UP001417504"/>
    </source>
</evidence>
<proteinExistence type="inferred from homology"/>
<dbReference type="InterPro" id="IPR042277">
    <property type="entry name" value="IST1-like"/>
</dbReference>
<evidence type="ECO:0008006" key="5">
    <source>
        <dbReference type="Google" id="ProtNLM"/>
    </source>
</evidence>
<dbReference type="Pfam" id="PF03398">
    <property type="entry name" value="Ist1"/>
    <property type="match status" value="1"/>
</dbReference>
<dbReference type="InterPro" id="IPR005061">
    <property type="entry name" value="Ist1"/>
</dbReference>
<evidence type="ECO:0000256" key="1">
    <source>
        <dbReference type="ARBA" id="ARBA00005536"/>
    </source>
</evidence>
<feature type="region of interest" description="Disordered" evidence="2">
    <location>
        <begin position="203"/>
        <end position="240"/>
    </location>
</feature>
<dbReference type="FunFam" id="1.20.1260.60:FF:000003">
    <property type="entry name" value="IST1-like protein isoform A"/>
    <property type="match status" value="1"/>
</dbReference>
<reference evidence="3 4" key="1">
    <citation type="submission" date="2024-01" db="EMBL/GenBank/DDBJ databases">
        <title>Genome assemblies of Stephania.</title>
        <authorList>
            <person name="Yang L."/>
        </authorList>
    </citation>
    <scope>NUCLEOTIDE SEQUENCE [LARGE SCALE GENOMIC DNA]</scope>
    <source>
        <strain evidence="3">QJT</strain>
        <tissue evidence="3">Leaf</tissue>
    </source>
</reference>
<dbReference type="PANTHER" id="PTHR12161">
    <property type="entry name" value="IST1 FAMILY MEMBER"/>
    <property type="match status" value="1"/>
</dbReference>
<keyword evidence="4" id="KW-1185">Reference proteome</keyword>
<dbReference type="GO" id="GO:0015031">
    <property type="term" value="P:protein transport"/>
    <property type="evidence" value="ECO:0007669"/>
    <property type="project" value="InterPro"/>
</dbReference>
<comment type="similarity">
    <text evidence="1">Belongs to the IST1 family.</text>
</comment>
<name>A0AAP0EKM8_9MAGN</name>
<sequence>MSALNQLFNRGLLGPKCKTSLNLAISRIKLLQNKRQVQLNHMRKEISQFLQTGQEAIARIRVEHLVREMNMLAAYDILELFCEFVYARVPILETQKECPKELQEAITSIIFAAPRCSDLPELLQVRNLFTAKYGKEFTSAADELRPDTSVNRSIIEKLSVKAPSGEEKLGLLKEIALEYHLEWDASRTKAEFGKKHEDLLDGSNKISREATNSQVPAARNLPTPSSGKMRPPVSPKVKNQRIEDRTATVMAIRDMSLVSPDHRTLPHSEPSNLNLIKPKSSSQSNDVMEMARAAISAAERASATARRAAELVNSKNGSWVPRNNSLC</sequence>